<dbReference type="Proteomes" id="UP001519310">
    <property type="component" value="Unassembled WGS sequence"/>
</dbReference>
<dbReference type="EMBL" id="JAGGLQ010000003">
    <property type="protein sequence ID" value="MBP2036248.1"/>
    <property type="molecule type" value="Genomic_DNA"/>
</dbReference>
<organism evidence="2 3">
    <name type="scientific">Streptomyces avidinii</name>
    <dbReference type="NCBI Taxonomy" id="1895"/>
    <lineage>
        <taxon>Bacteria</taxon>
        <taxon>Bacillati</taxon>
        <taxon>Actinomycetota</taxon>
        <taxon>Actinomycetes</taxon>
        <taxon>Kitasatosporales</taxon>
        <taxon>Streptomycetaceae</taxon>
        <taxon>Streptomyces</taxon>
    </lineage>
</organism>
<comment type="caution">
    <text evidence="2">The sequence shown here is derived from an EMBL/GenBank/DDBJ whole genome shotgun (WGS) entry which is preliminary data.</text>
</comment>
<dbReference type="RefSeq" id="WP_229920070.1">
    <property type="nucleotide sequence ID" value="NZ_BMVL01000001.1"/>
</dbReference>
<name>A0ABS4L1U2_STRAV</name>
<gene>
    <name evidence="2" type="ORF">J2Z77_002039</name>
</gene>
<reference evidence="2 3" key="1">
    <citation type="submission" date="2021-03" db="EMBL/GenBank/DDBJ databases">
        <title>Genomic Encyclopedia of Type Strains, Phase IV (KMG-IV): sequencing the most valuable type-strain genomes for metagenomic binning, comparative biology and taxonomic classification.</title>
        <authorList>
            <person name="Goeker M."/>
        </authorList>
    </citation>
    <scope>NUCLEOTIDE SEQUENCE [LARGE SCALE GENOMIC DNA]</scope>
    <source>
        <strain evidence="2 3">DSM 40526</strain>
    </source>
</reference>
<proteinExistence type="predicted"/>
<evidence type="ECO:0000259" key="1">
    <source>
        <dbReference type="Pfam" id="PF12770"/>
    </source>
</evidence>
<dbReference type="InterPro" id="IPR024983">
    <property type="entry name" value="CHAT_dom"/>
</dbReference>
<keyword evidence="3" id="KW-1185">Reference proteome</keyword>
<evidence type="ECO:0000313" key="2">
    <source>
        <dbReference type="EMBL" id="MBP2036248.1"/>
    </source>
</evidence>
<accession>A0ABS4L1U2</accession>
<evidence type="ECO:0000313" key="3">
    <source>
        <dbReference type="Proteomes" id="UP001519310"/>
    </source>
</evidence>
<feature type="domain" description="CHAT" evidence="1">
    <location>
        <begin position="442"/>
        <end position="557"/>
    </location>
</feature>
<protein>
    <recommendedName>
        <fullName evidence="1">CHAT domain-containing protein</fullName>
    </recommendedName>
</protein>
<sequence>MLERPDPADATVPHGLSKTVATALPGLWYCLHLPAALSDLVDVDAWMLKAAQSLRLDHNILLVPIDCFDEVLLGYHLQHHHPVVAICPDELLDEARQRASSLGFVLPTTPYSELCDATLTAQWDAMHEHFIPDLPALTGEVSLTRRLDLAALTLPHRRLARQMGWPTAELAVQDGTSVSGVLAQVLNGQTRLAAVARLEREGASHSEAGRRYPQTVREEAARLRVPVALGLPGVAPAYARNAYDAELRRRTGTQPAVDPDDTWSVTLHERPDHMVERAAVEFAVTHQAVASSGLGLMLPTVPPEAFVILAELERHFLTTHSSAAVRRLLTRLNDAAQPLWSKEVMVAIQRASYLTVFSDFPLGLLTMPGDSAPLCARLPVTYRPLDPLTRTVQQQVVAPPGLSLNHTIKVLVAECIPVSDPVGRISRGGWSLARETAAPQASNLTIIQDETLTLQALQQSVAEHRPDILVISAHGTMIGNMAALVIGDTPHLDLGLTRMPPVVMLSACHVAPRGSGAVAITDLLLREGALAVLGTQVPVEVTRNAILMGRFLVYLAEEIANPGQFATILEVWHHVQTSNAVHDILDGSPSLKAWASSVTISGHSVIAEFKSNRASGRLRPPHVYEDTEYVLGEIADEQGQGDRVRNWFRRPGYVPESLFYVFAGRPDRIYLSSLEQQVEQAHPGR</sequence>
<dbReference type="Pfam" id="PF12770">
    <property type="entry name" value="CHAT"/>
    <property type="match status" value="1"/>
</dbReference>